<keyword evidence="1" id="KW-1133">Transmembrane helix</keyword>
<dbReference type="Proteomes" id="UP000186104">
    <property type="component" value="Chromosome"/>
</dbReference>
<keyword evidence="1" id="KW-0812">Transmembrane</keyword>
<evidence type="ECO:0000313" key="2">
    <source>
        <dbReference type="EMBL" id="ANI93184.1"/>
    </source>
</evidence>
<dbReference type="STRING" id="499555.BJL86_2420"/>
<keyword evidence="1" id="KW-0472">Membrane</keyword>
<dbReference type="KEGG" id="dtm:BJL86_2420"/>
<dbReference type="EMBL" id="CP015961">
    <property type="protein sequence ID" value="ANI93184.1"/>
    <property type="molecule type" value="Genomic_DNA"/>
</dbReference>
<proteinExistence type="predicted"/>
<organism evidence="2 3">
    <name type="scientific">Dietzia timorensis</name>
    <dbReference type="NCBI Taxonomy" id="499555"/>
    <lineage>
        <taxon>Bacteria</taxon>
        <taxon>Bacillati</taxon>
        <taxon>Actinomycetota</taxon>
        <taxon>Actinomycetes</taxon>
        <taxon>Mycobacteriales</taxon>
        <taxon>Dietziaceae</taxon>
        <taxon>Dietzia</taxon>
    </lineage>
</organism>
<sequence length="220" mass="22128">MSLLPSSCRDRGPAADTGFEAAPGIVLLLSCLLTSIVAHTQAGGMAPGPGGLLVTGLALGPLALAVNRFAHVPIALLFAGLLGQLTAHVALSIVTPAHHAASHAAATTHLDGSHAAHHQAAIMTGDGTQWSFNDAVLGHITGMGAGMAFAHLLAALVTAWLVTAGLRGLRRAAGTVLAVILRIVVPETPPSARAPRATRVATPKEPFLVVLGGRAPPALS</sequence>
<feature type="transmembrane region" description="Helical" evidence="1">
    <location>
        <begin position="21"/>
        <end position="38"/>
    </location>
</feature>
<accession>A0A173LNE8</accession>
<name>A0A173LNE8_9ACTN</name>
<dbReference type="AlphaFoldDB" id="A0A173LNE8"/>
<reference evidence="2 3" key="1">
    <citation type="submission" date="2016-06" db="EMBL/GenBank/DDBJ databases">
        <title>Complete genome sequence of a saline-alkali tolerant type strain Dietzia timorensis ID05-A0528T.</title>
        <authorList>
            <person name="Wu X."/>
        </authorList>
    </citation>
    <scope>NUCLEOTIDE SEQUENCE [LARGE SCALE GENOMIC DNA]</scope>
    <source>
        <strain evidence="2 3">ID05-A0528</strain>
    </source>
</reference>
<feature type="transmembrane region" description="Helical" evidence="1">
    <location>
        <begin position="74"/>
        <end position="94"/>
    </location>
</feature>
<feature type="transmembrane region" description="Helical" evidence="1">
    <location>
        <begin position="50"/>
        <end position="67"/>
    </location>
</feature>
<evidence type="ECO:0000256" key="1">
    <source>
        <dbReference type="SAM" id="Phobius"/>
    </source>
</evidence>
<evidence type="ECO:0000313" key="3">
    <source>
        <dbReference type="Proteomes" id="UP000186104"/>
    </source>
</evidence>
<protein>
    <submittedName>
        <fullName evidence="2">Uncharacterized protein</fullName>
    </submittedName>
</protein>
<dbReference type="RefSeq" id="WP_067475792.1">
    <property type="nucleotide sequence ID" value="NZ_CP015961.1"/>
</dbReference>
<feature type="transmembrane region" description="Helical" evidence="1">
    <location>
        <begin position="140"/>
        <end position="162"/>
    </location>
</feature>
<gene>
    <name evidence="2" type="ORF">BJL86_2420</name>
</gene>
<keyword evidence="3" id="KW-1185">Reference proteome</keyword>